<dbReference type="AlphaFoldDB" id="A0A8X8IU36"/>
<evidence type="ECO:0000313" key="1">
    <source>
        <dbReference type="EMBL" id="KAG6791416.1"/>
    </source>
</evidence>
<protein>
    <submittedName>
        <fullName evidence="1">Uncharacterized protein</fullName>
    </submittedName>
</protein>
<dbReference type="InterPro" id="IPR046960">
    <property type="entry name" value="PPR_At4g14850-like_plant"/>
</dbReference>
<dbReference type="PANTHER" id="PTHR47926">
    <property type="entry name" value="PENTATRICOPEPTIDE REPEAT-CONTAINING PROTEIN"/>
    <property type="match status" value="1"/>
</dbReference>
<comment type="caution">
    <text evidence="1">The sequence shown here is derived from an EMBL/GenBank/DDBJ whole genome shotgun (WGS) entry which is preliminary data.</text>
</comment>
<evidence type="ECO:0000313" key="2">
    <source>
        <dbReference type="Proteomes" id="UP000886885"/>
    </source>
</evidence>
<keyword evidence="2" id="KW-1185">Reference proteome</keyword>
<organism evidence="1 2">
    <name type="scientific">Populus tomentosa</name>
    <name type="common">Chinese white poplar</name>
    <dbReference type="NCBI Taxonomy" id="118781"/>
    <lineage>
        <taxon>Eukaryota</taxon>
        <taxon>Viridiplantae</taxon>
        <taxon>Streptophyta</taxon>
        <taxon>Embryophyta</taxon>
        <taxon>Tracheophyta</taxon>
        <taxon>Spermatophyta</taxon>
        <taxon>Magnoliopsida</taxon>
        <taxon>eudicotyledons</taxon>
        <taxon>Gunneridae</taxon>
        <taxon>Pentapetalae</taxon>
        <taxon>rosids</taxon>
        <taxon>fabids</taxon>
        <taxon>Malpighiales</taxon>
        <taxon>Salicaceae</taxon>
        <taxon>Saliceae</taxon>
        <taxon>Populus</taxon>
    </lineage>
</organism>
<name>A0A8X8IU36_POPTO</name>
<dbReference type="EMBL" id="JAAWWB010000001">
    <property type="protein sequence ID" value="KAG6791416.1"/>
    <property type="molecule type" value="Genomic_DNA"/>
</dbReference>
<proteinExistence type="predicted"/>
<dbReference type="Proteomes" id="UP000886885">
    <property type="component" value="Chromosome 1A"/>
</dbReference>
<gene>
    <name evidence="1" type="ORF">POTOM_000535</name>
</gene>
<dbReference type="OrthoDB" id="185373at2759"/>
<accession>A0A8X8IU36</accession>
<dbReference type="GO" id="GO:0003723">
    <property type="term" value="F:RNA binding"/>
    <property type="evidence" value="ECO:0007669"/>
    <property type="project" value="InterPro"/>
</dbReference>
<dbReference type="GO" id="GO:0009451">
    <property type="term" value="P:RNA modification"/>
    <property type="evidence" value="ECO:0007669"/>
    <property type="project" value="InterPro"/>
</dbReference>
<reference evidence="1" key="1">
    <citation type="journal article" date="2020" name="bioRxiv">
        <title>Hybrid origin of Populus tomentosa Carr. identified through genome sequencing and phylogenomic analysis.</title>
        <authorList>
            <person name="An X."/>
            <person name="Gao K."/>
            <person name="Chen Z."/>
            <person name="Li J."/>
            <person name="Yang X."/>
            <person name="Yang X."/>
            <person name="Zhou J."/>
            <person name="Guo T."/>
            <person name="Zhao T."/>
            <person name="Huang S."/>
            <person name="Miao D."/>
            <person name="Khan W.U."/>
            <person name="Rao P."/>
            <person name="Ye M."/>
            <person name="Lei B."/>
            <person name="Liao W."/>
            <person name="Wang J."/>
            <person name="Ji L."/>
            <person name="Li Y."/>
            <person name="Guo B."/>
            <person name="Mustafa N.S."/>
            <person name="Li S."/>
            <person name="Yun Q."/>
            <person name="Keller S.R."/>
            <person name="Mao J."/>
            <person name="Zhang R."/>
            <person name="Strauss S.H."/>
        </authorList>
    </citation>
    <scope>NUCLEOTIDE SEQUENCE</scope>
    <source>
        <strain evidence="1">GM15</strain>
        <tissue evidence="1">Leaf</tissue>
    </source>
</reference>
<sequence length="251" mass="28940">MDGIKPDSLSVASVLPACARTIARKNGKAIHGHLLGNGRDLNLIVQNATVDMYALKVFERMKKRDAISWTLMILIRLFDEARAFIEKHHIEGHAEALRALLDGWYADNGKLDMSLKPKRRYGWIEFQNKVHVLETEAQRPASDVSLHDEDEERGCIQIWHSEMLSQPRATIRFSKILRVLRIISTHILTEAETPKFMANQMEMDWRSRCPVGSRREDTEIYISTQFPTDAMMKGVEDEIVWRLWSGFYAAM</sequence>